<name>A0A2P2PM43_RHIMU</name>
<sequence>MLLRWSTYDFHWKMAVVSKWLCISKYINFHSKMLLTNMTGY</sequence>
<reference evidence="1" key="1">
    <citation type="submission" date="2018-02" db="EMBL/GenBank/DDBJ databases">
        <title>Rhizophora mucronata_Transcriptome.</title>
        <authorList>
            <person name="Meera S.P."/>
            <person name="Sreeshan A."/>
            <person name="Augustine A."/>
        </authorList>
    </citation>
    <scope>NUCLEOTIDE SEQUENCE</scope>
    <source>
        <tissue evidence="1">Leaf</tissue>
    </source>
</reference>
<dbReference type="EMBL" id="GGEC01075205">
    <property type="protein sequence ID" value="MBX55689.1"/>
    <property type="molecule type" value="Transcribed_RNA"/>
</dbReference>
<organism evidence="1">
    <name type="scientific">Rhizophora mucronata</name>
    <name type="common">Asiatic mangrove</name>
    <dbReference type="NCBI Taxonomy" id="61149"/>
    <lineage>
        <taxon>Eukaryota</taxon>
        <taxon>Viridiplantae</taxon>
        <taxon>Streptophyta</taxon>
        <taxon>Embryophyta</taxon>
        <taxon>Tracheophyta</taxon>
        <taxon>Spermatophyta</taxon>
        <taxon>Magnoliopsida</taxon>
        <taxon>eudicotyledons</taxon>
        <taxon>Gunneridae</taxon>
        <taxon>Pentapetalae</taxon>
        <taxon>rosids</taxon>
        <taxon>fabids</taxon>
        <taxon>Malpighiales</taxon>
        <taxon>Rhizophoraceae</taxon>
        <taxon>Rhizophora</taxon>
    </lineage>
</organism>
<accession>A0A2P2PM43</accession>
<protein>
    <submittedName>
        <fullName evidence="1">Uncharacterized protein</fullName>
    </submittedName>
</protein>
<dbReference type="AlphaFoldDB" id="A0A2P2PM43"/>
<proteinExistence type="predicted"/>
<evidence type="ECO:0000313" key="1">
    <source>
        <dbReference type="EMBL" id="MBX55689.1"/>
    </source>
</evidence>